<protein>
    <submittedName>
        <fullName evidence="1">Uncharacterized protein</fullName>
    </submittedName>
</protein>
<dbReference type="EMBL" id="RBNJ01000630">
    <property type="protein sequence ID" value="RUS34265.1"/>
    <property type="molecule type" value="Genomic_DNA"/>
</dbReference>
<proteinExistence type="predicted"/>
<accession>A0A433QX01</accession>
<comment type="caution">
    <text evidence="1">The sequence shown here is derived from an EMBL/GenBank/DDBJ whole genome shotgun (WGS) entry which is preliminary data.</text>
</comment>
<keyword evidence="2" id="KW-1185">Reference proteome</keyword>
<evidence type="ECO:0000313" key="1">
    <source>
        <dbReference type="EMBL" id="RUS34265.1"/>
    </source>
</evidence>
<sequence length="127" mass="14051">MQYKLPLCVIDPREIVELCGSDTHPQRYLPHLARSSRLQVLTLTSRVSMRTSALSSGMGSSDSMVRRWPASAACKCIWLGGPIIPADAFRDAPTLSQLAVSHPHPLAQVDRVVPPEILCIRTKFKFV</sequence>
<evidence type="ECO:0000313" key="2">
    <source>
        <dbReference type="Proteomes" id="UP000274822"/>
    </source>
</evidence>
<reference evidence="1 2" key="1">
    <citation type="journal article" date="2018" name="New Phytol.">
        <title>Phylogenomics of Endogonaceae and evolution of mycorrhizas within Mucoromycota.</title>
        <authorList>
            <person name="Chang Y."/>
            <person name="Desiro A."/>
            <person name="Na H."/>
            <person name="Sandor L."/>
            <person name="Lipzen A."/>
            <person name="Clum A."/>
            <person name="Barry K."/>
            <person name="Grigoriev I.V."/>
            <person name="Martin F.M."/>
            <person name="Stajich J.E."/>
            <person name="Smith M.E."/>
            <person name="Bonito G."/>
            <person name="Spatafora J.W."/>
        </authorList>
    </citation>
    <scope>NUCLEOTIDE SEQUENCE [LARGE SCALE GENOMIC DNA]</scope>
    <source>
        <strain evidence="1 2">AD002</strain>
    </source>
</reference>
<gene>
    <name evidence="1" type="ORF">BC938DRAFT_481596</name>
</gene>
<name>A0A433QX01_9FUNG</name>
<dbReference type="Proteomes" id="UP000274822">
    <property type="component" value="Unassembled WGS sequence"/>
</dbReference>
<dbReference type="AlphaFoldDB" id="A0A433QX01"/>
<organism evidence="1 2">
    <name type="scientific">Jimgerdemannia flammicorona</name>
    <dbReference type="NCBI Taxonomy" id="994334"/>
    <lineage>
        <taxon>Eukaryota</taxon>
        <taxon>Fungi</taxon>
        <taxon>Fungi incertae sedis</taxon>
        <taxon>Mucoromycota</taxon>
        <taxon>Mucoromycotina</taxon>
        <taxon>Endogonomycetes</taxon>
        <taxon>Endogonales</taxon>
        <taxon>Endogonaceae</taxon>
        <taxon>Jimgerdemannia</taxon>
    </lineage>
</organism>